<keyword evidence="1" id="KW-0732">Signal</keyword>
<sequence length="362" mass="40022">MHEASSSSLLLLLCFLAIISVVYGQVLRLPTQYTYQPAYGYGLFGQLEVDHQNLTVAVDTGTSLSFLVWDEWYDDHFHCVDFPVSRYRCPESCSPSRVSNFTYSDGYIIHLFPYTVRQIAGSVDEINGPLQFGLVDGYEAPEGLKPSHTIGLGRRDRRRYPSLMGQLEPVLGSSSFAFYLNKPACGHIDGELLLAGGDSTLYTPPLTFVPLSFQDVPVVSVAHLKVGNSHERLIDGFAIIDTGAQDMLVPEPERGHLLKRILTEIAIRSGAEAGSKYIPTLDLTIFDCFFMRFLPPIEIGLGDKGEATTTLTSYARKVDGTCFLAIKAAAGDRWTLPAFIMPGTYFEFRPSEGRLGVAKLRQ</sequence>
<dbReference type="PROSITE" id="PS00141">
    <property type="entry name" value="ASP_PROTEASE"/>
    <property type="match status" value="1"/>
</dbReference>
<feature type="signal peptide" evidence="1">
    <location>
        <begin position="1"/>
        <end position="24"/>
    </location>
</feature>
<feature type="chain" id="PRO_5029590864" description="Peptidase A1 domain-containing protein" evidence="1">
    <location>
        <begin position="25"/>
        <end position="362"/>
    </location>
</feature>
<comment type="caution">
    <text evidence="3">The sequence shown here is derived from an EMBL/GenBank/DDBJ whole genome shotgun (WGS) entry which is preliminary data.</text>
</comment>
<dbReference type="Proteomes" id="UP000574390">
    <property type="component" value="Unassembled WGS sequence"/>
</dbReference>
<evidence type="ECO:0000313" key="3">
    <source>
        <dbReference type="EMBL" id="KAF4712929.1"/>
    </source>
</evidence>
<dbReference type="InterPro" id="IPR021109">
    <property type="entry name" value="Peptidase_aspartic_dom_sf"/>
</dbReference>
<dbReference type="EMBL" id="JABANM010026468">
    <property type="protein sequence ID" value="KAF4712929.1"/>
    <property type="molecule type" value="Genomic_DNA"/>
</dbReference>
<dbReference type="PROSITE" id="PS51767">
    <property type="entry name" value="PEPTIDASE_A1"/>
    <property type="match status" value="1"/>
</dbReference>
<evidence type="ECO:0000256" key="1">
    <source>
        <dbReference type="SAM" id="SignalP"/>
    </source>
</evidence>
<name>A0A7J6QW97_PEROL</name>
<dbReference type="InterPro" id="IPR001969">
    <property type="entry name" value="Aspartic_peptidase_AS"/>
</dbReference>
<accession>A0A7J6QW97</accession>
<dbReference type="AlphaFoldDB" id="A0A7J6QW97"/>
<proteinExistence type="predicted"/>
<dbReference type="GO" id="GO:0004190">
    <property type="term" value="F:aspartic-type endopeptidase activity"/>
    <property type="evidence" value="ECO:0007669"/>
    <property type="project" value="InterPro"/>
</dbReference>
<evidence type="ECO:0000313" key="4">
    <source>
        <dbReference type="Proteomes" id="UP000574390"/>
    </source>
</evidence>
<dbReference type="CDD" id="cd05471">
    <property type="entry name" value="pepsin_like"/>
    <property type="match status" value="1"/>
</dbReference>
<dbReference type="SUPFAM" id="SSF50630">
    <property type="entry name" value="Acid proteases"/>
    <property type="match status" value="1"/>
</dbReference>
<gene>
    <name evidence="3" type="ORF">FOZ62_023004</name>
</gene>
<protein>
    <recommendedName>
        <fullName evidence="2">Peptidase A1 domain-containing protein</fullName>
    </recommendedName>
</protein>
<evidence type="ECO:0000259" key="2">
    <source>
        <dbReference type="PROSITE" id="PS51767"/>
    </source>
</evidence>
<dbReference type="Pfam" id="PF00026">
    <property type="entry name" value="Asp"/>
    <property type="match status" value="1"/>
</dbReference>
<feature type="domain" description="Peptidase A1" evidence="2">
    <location>
        <begin position="43"/>
        <end position="358"/>
    </location>
</feature>
<dbReference type="Gene3D" id="2.40.70.10">
    <property type="entry name" value="Acid Proteases"/>
    <property type="match status" value="1"/>
</dbReference>
<dbReference type="GO" id="GO:0006508">
    <property type="term" value="P:proteolysis"/>
    <property type="evidence" value="ECO:0007669"/>
    <property type="project" value="InterPro"/>
</dbReference>
<reference evidence="3 4" key="1">
    <citation type="submission" date="2020-04" db="EMBL/GenBank/DDBJ databases">
        <title>Perkinsus olseni comparative genomics.</title>
        <authorList>
            <person name="Bogema D.R."/>
        </authorList>
    </citation>
    <scope>NUCLEOTIDE SEQUENCE [LARGE SCALE GENOMIC DNA]</scope>
    <source>
        <strain evidence="3">ATCC PRA-205</strain>
    </source>
</reference>
<dbReference type="InterPro" id="IPR033121">
    <property type="entry name" value="PEPTIDASE_A1"/>
</dbReference>
<organism evidence="3 4">
    <name type="scientific">Perkinsus olseni</name>
    <name type="common">Perkinsus atlanticus</name>
    <dbReference type="NCBI Taxonomy" id="32597"/>
    <lineage>
        <taxon>Eukaryota</taxon>
        <taxon>Sar</taxon>
        <taxon>Alveolata</taxon>
        <taxon>Perkinsozoa</taxon>
        <taxon>Perkinsea</taxon>
        <taxon>Perkinsida</taxon>
        <taxon>Perkinsidae</taxon>
        <taxon>Perkinsus</taxon>
    </lineage>
</organism>
<dbReference type="InterPro" id="IPR034164">
    <property type="entry name" value="Pepsin-like_dom"/>
</dbReference>